<evidence type="ECO:0000256" key="3">
    <source>
        <dbReference type="ARBA" id="ARBA00005077"/>
    </source>
</evidence>
<dbReference type="FunFam" id="3.30.1490.20:FF:000001">
    <property type="entry name" value="Carbamoyl-phosphate synthase large chain"/>
    <property type="match status" value="1"/>
</dbReference>
<dbReference type="GO" id="GO:0044205">
    <property type="term" value="P:'de novo' UMP biosynthetic process"/>
    <property type="evidence" value="ECO:0007669"/>
    <property type="project" value="UniProtKB-UniRule"/>
</dbReference>
<feature type="binding site" evidence="19">
    <location>
        <position position="285"/>
    </location>
    <ligand>
        <name>Mg(2+)</name>
        <dbReference type="ChEBI" id="CHEBI:18420"/>
        <label>1</label>
    </ligand>
</feature>
<keyword evidence="7 19" id="KW-0028">Amino-acid biosynthesis</keyword>
<dbReference type="SUPFAM" id="SSF52335">
    <property type="entry name" value="Methylglyoxal synthase-like"/>
    <property type="match status" value="1"/>
</dbReference>
<dbReference type="STRING" id="32040.SAMN04489710_103142"/>
<dbReference type="PANTHER" id="PTHR11405:SF53">
    <property type="entry name" value="CARBAMOYL-PHOSPHATE SYNTHASE [AMMONIA], MITOCHONDRIAL"/>
    <property type="match status" value="1"/>
</dbReference>
<sequence>MPKRTDLKSILIIGAGPIIIGQACEFDYSGVQACKALREEGYKVILINSNPATIMTDPATADVTYIEPITWQMVEKIIAKERPDAILPTMGGQTALNCALDLWRNGVLHKYKVELIGATPEAIDKAEDRLKFKDAMTRIGLGSARSGIAHSMDEAWGVQKSVGFPTVIRPSFTLGGTGGGIAYNPEEFETICKRGLEASPTNELLIEESLLGWKEYEMEVVRDKKDNCIIVCSIENLDPMGVHTGDSITVAPAQTLTDKEYQIMRNASLAVLREIGVDTGGSNVQFSVNPKDGRMIVIEMNPRVSRSSALASKATGFPIAKVAAKLAVGYTLDELRNDITGGATPASFEPSIDYVVTKIPRFAFEKFPAADSRLTTQMKSVGEVMAMGRTFQESFQKALRGLEVGVDGMNEKTQDRELLEKELGEPGPERIWYVGDAFAMGLSVDEVHDLTKIDRWFLVQIEEIVKIELELDKLYADKGQGALAALDAATLRALKKKGFSDRRLAKLLKTNEKAVREARRALNVRPVYKRVDTCAAEFPTNTAYMYSTYEEECEAEPSSKKKIMVLGGGPNRIGQGIEFDYCCVHAALAMREDGYETIMVNCNPETVSTDYDTSDRLYFEPLTLEDVLEIVDKEKPTGVIVQYGGQTPLKLALGLEAEGVPIIGTSPDMIDAAEDRERFQKLLGTLGLRQPPNATARTETDALEKAGALGYPLVVRPSYVLGGRAMEIVHEQRDLERYMREAVKVSNDSPVLLDRFLSDAIECDVDCLRDPEGEVFIGGVMEHIEQAGVHSGDSACSLPPYYLSKVTVDEIKRQTAAMAEGLSVVGLMNVQFAIQEVEENGSKKDVIYVLEVNPRASRTVPFVSKATGIQLAKVAARCMAGQSLASQGITHEVTPPYFSVKEAVFPFVKFPGVDTILGPEMKSTGEVMGVGKTFGEAFVKSQLGAGTRLPTSGKVFLTVKNSDKPRAVAIARELVAKGFELVATKGTAAAIAEAGVPVQVVNKVTEGRPHIVDMIKNDEIVMVINTVEERRNAIADSRAIRTSSLLARVTTFTTIFGAEAAVEGMKHLQNLDVYSVQELHAQLASV</sequence>
<evidence type="ECO:0000256" key="17">
    <source>
        <dbReference type="ARBA" id="ARBA00057223"/>
    </source>
</evidence>
<dbReference type="InterPro" id="IPR005479">
    <property type="entry name" value="CPAse_ATP-bd"/>
</dbReference>
<feature type="domain" description="ATP-grasp" evidence="20">
    <location>
        <begin position="680"/>
        <end position="880"/>
    </location>
</feature>
<dbReference type="Pfam" id="PF02142">
    <property type="entry name" value="MGS"/>
    <property type="match status" value="1"/>
</dbReference>
<organism evidence="22 23">
    <name type="scientific">Paracidovorax konjaci</name>
    <dbReference type="NCBI Taxonomy" id="32040"/>
    <lineage>
        <taxon>Bacteria</taxon>
        <taxon>Pseudomonadati</taxon>
        <taxon>Pseudomonadota</taxon>
        <taxon>Betaproteobacteria</taxon>
        <taxon>Burkholderiales</taxon>
        <taxon>Comamonadaceae</taxon>
        <taxon>Paracidovorax</taxon>
    </lineage>
</organism>
<feature type="binding site" evidence="19">
    <location>
        <position position="851"/>
    </location>
    <ligand>
        <name>Mn(2+)</name>
        <dbReference type="ChEBI" id="CHEBI:29035"/>
        <label>4</label>
    </ligand>
</feature>
<feature type="binding site" evidence="19">
    <location>
        <position position="790"/>
    </location>
    <ligand>
        <name>ATP</name>
        <dbReference type="ChEBI" id="CHEBI:30616"/>
        <label>2</label>
    </ligand>
</feature>
<dbReference type="InterPro" id="IPR036897">
    <property type="entry name" value="CarbamoylP_synth_lsu_oligo_sf"/>
</dbReference>
<feature type="binding site" evidence="19">
    <location>
        <position position="129"/>
    </location>
    <ligand>
        <name>ATP</name>
        <dbReference type="ChEBI" id="CHEBI:30616"/>
        <label>1</label>
    </ligand>
</feature>
<feature type="binding site" evidence="19">
    <location>
        <position position="851"/>
    </location>
    <ligand>
        <name>Mg(2+)</name>
        <dbReference type="ChEBI" id="CHEBI:18420"/>
        <label>4</label>
    </ligand>
</feature>
<dbReference type="InterPro" id="IPR033937">
    <property type="entry name" value="MGS_CPS_CarB"/>
</dbReference>
<dbReference type="EC" id="6.3.4.16" evidence="19"/>
<dbReference type="InterPro" id="IPR006275">
    <property type="entry name" value="CPSase_lsu"/>
</dbReference>
<feature type="binding site" evidence="19">
    <location>
        <position position="851"/>
    </location>
    <ligand>
        <name>ATP</name>
        <dbReference type="ChEBI" id="CHEBI:30616"/>
        <label>2</label>
    </ligand>
</feature>
<dbReference type="Pfam" id="PF02787">
    <property type="entry name" value="CPSase_L_D3"/>
    <property type="match status" value="1"/>
</dbReference>
<keyword evidence="6 19" id="KW-0436">Ligase</keyword>
<dbReference type="GO" id="GO:0006541">
    <property type="term" value="P:glutamine metabolic process"/>
    <property type="evidence" value="ECO:0007669"/>
    <property type="project" value="TreeGrafter"/>
</dbReference>
<keyword evidence="13 19" id="KW-0665">Pyrimidine biosynthesis</keyword>
<dbReference type="NCBIfam" id="NF009455">
    <property type="entry name" value="PRK12815.1"/>
    <property type="match status" value="1"/>
</dbReference>
<dbReference type="GO" id="GO:0005524">
    <property type="term" value="F:ATP binding"/>
    <property type="evidence" value="ECO:0007669"/>
    <property type="project" value="UniProtKB-UniRule"/>
</dbReference>
<dbReference type="RefSeq" id="WP_092950254.1">
    <property type="nucleotide sequence ID" value="NZ_FOMQ01000003.1"/>
</dbReference>
<keyword evidence="14" id="KW-0464">Manganese</keyword>
<comment type="caution">
    <text evidence="19">Lacks conserved residue(s) required for the propagation of feature annotation.</text>
</comment>
<feature type="binding site" evidence="19">
    <location>
        <position position="755"/>
    </location>
    <ligand>
        <name>ATP</name>
        <dbReference type="ChEBI" id="CHEBI:30616"/>
        <label>2</label>
    </ligand>
</feature>
<dbReference type="GO" id="GO:0005737">
    <property type="term" value="C:cytoplasm"/>
    <property type="evidence" value="ECO:0007669"/>
    <property type="project" value="TreeGrafter"/>
</dbReference>
<dbReference type="InterPro" id="IPR011761">
    <property type="entry name" value="ATP-grasp"/>
</dbReference>
<feature type="region of interest" description="Carboxyphosphate synthetic domain" evidence="19">
    <location>
        <begin position="1"/>
        <end position="403"/>
    </location>
</feature>
<evidence type="ECO:0000256" key="18">
    <source>
        <dbReference type="ARBA" id="ARBA00062056"/>
    </source>
</evidence>
<evidence type="ECO:0000256" key="8">
    <source>
        <dbReference type="ARBA" id="ARBA00022723"/>
    </source>
</evidence>
<gene>
    <name evidence="19" type="primary">carB</name>
    <name evidence="22" type="ORF">SAMN04489710_103142</name>
</gene>
<comment type="cofactor">
    <cofactor evidence="1">
        <name>Mn(2+)</name>
        <dbReference type="ChEBI" id="CHEBI:29035"/>
    </cofactor>
</comment>
<dbReference type="FunFam" id="1.10.1030.10:FF:000002">
    <property type="entry name" value="Carbamoyl-phosphate synthase large chain"/>
    <property type="match status" value="1"/>
</dbReference>
<feature type="binding site" evidence="19">
    <location>
        <position position="831"/>
    </location>
    <ligand>
        <name>ATP</name>
        <dbReference type="ChEBI" id="CHEBI:30616"/>
        <label>2</label>
    </ligand>
</feature>
<feature type="binding site" evidence="19">
    <location>
        <position position="791"/>
    </location>
    <ligand>
        <name>ATP</name>
        <dbReference type="ChEBI" id="CHEBI:30616"/>
        <label>2</label>
    </ligand>
</feature>
<dbReference type="FunFam" id="3.30.470.20:FF:000007">
    <property type="entry name" value="Carbamoyl-phosphate synthase large chain"/>
    <property type="match status" value="1"/>
</dbReference>
<evidence type="ECO:0000256" key="9">
    <source>
        <dbReference type="ARBA" id="ARBA00022737"/>
    </source>
</evidence>
<dbReference type="HAMAP" id="MF_01210_A">
    <property type="entry name" value="CPSase_L_chain_A"/>
    <property type="match status" value="1"/>
</dbReference>
<dbReference type="SUPFAM" id="SSF56059">
    <property type="entry name" value="Glutathione synthetase ATP-binding domain-like"/>
    <property type="match status" value="2"/>
</dbReference>
<feature type="binding site" evidence="19">
    <location>
        <position position="853"/>
    </location>
    <ligand>
        <name>Mn(2+)</name>
        <dbReference type="ChEBI" id="CHEBI:29035"/>
        <label>4</label>
    </ligand>
</feature>
<feature type="binding site" evidence="19">
    <location>
        <position position="285"/>
    </location>
    <ligand>
        <name>ATP</name>
        <dbReference type="ChEBI" id="CHEBI:30616"/>
        <label>1</label>
    </ligand>
</feature>
<comment type="cofactor">
    <cofactor evidence="19">
        <name>Mg(2+)</name>
        <dbReference type="ChEBI" id="CHEBI:18420"/>
    </cofactor>
    <cofactor evidence="19">
        <name>Mn(2+)</name>
        <dbReference type="ChEBI" id="CHEBI:29035"/>
    </cofactor>
    <text evidence="19">Binds 4 Mg(2+) or Mn(2+) ions per subunit.</text>
</comment>
<dbReference type="HAMAP" id="MF_01210_B">
    <property type="entry name" value="CPSase_L_chain_B"/>
    <property type="match status" value="1"/>
</dbReference>
<feature type="binding site" evidence="19">
    <location>
        <position position="301"/>
    </location>
    <ligand>
        <name>Mg(2+)</name>
        <dbReference type="ChEBI" id="CHEBI:18420"/>
        <label>2</label>
    </ligand>
</feature>
<dbReference type="SUPFAM" id="SSF48108">
    <property type="entry name" value="Carbamoyl phosphate synthetase, large subunit connection domain"/>
    <property type="match status" value="1"/>
</dbReference>
<evidence type="ECO:0000256" key="7">
    <source>
        <dbReference type="ARBA" id="ARBA00022605"/>
    </source>
</evidence>
<feature type="binding site" evidence="19">
    <location>
        <position position="208"/>
    </location>
    <ligand>
        <name>ATP</name>
        <dbReference type="ChEBI" id="CHEBI:30616"/>
        <label>1</label>
    </ligand>
</feature>
<feature type="binding site" evidence="19">
    <location>
        <position position="299"/>
    </location>
    <ligand>
        <name>Mn(2+)</name>
        <dbReference type="ChEBI" id="CHEBI:29035"/>
        <label>2</label>
    </ligand>
</feature>
<name>A0A1I1TEF3_9BURK</name>
<feature type="binding site" evidence="19">
    <location>
        <position position="285"/>
    </location>
    <ligand>
        <name>Mn(2+)</name>
        <dbReference type="ChEBI" id="CHEBI:29035"/>
        <label>1</label>
    </ligand>
</feature>
<reference evidence="23" key="1">
    <citation type="submission" date="2016-10" db="EMBL/GenBank/DDBJ databases">
        <authorList>
            <person name="Varghese N."/>
            <person name="Submissions S."/>
        </authorList>
    </citation>
    <scope>NUCLEOTIDE SEQUENCE [LARGE SCALE GENOMIC DNA]</scope>
    <source>
        <strain evidence="23">DSM 7481</strain>
    </source>
</reference>
<feature type="binding site" evidence="19">
    <location>
        <position position="788"/>
    </location>
    <ligand>
        <name>ATP</name>
        <dbReference type="ChEBI" id="CHEBI:30616"/>
        <label>2</label>
    </ligand>
</feature>
<dbReference type="GO" id="GO:0046872">
    <property type="term" value="F:metal ion binding"/>
    <property type="evidence" value="ECO:0007669"/>
    <property type="project" value="UniProtKB-KW"/>
</dbReference>
<dbReference type="Pfam" id="PF25596">
    <property type="entry name" value="CPSase_L_D1"/>
    <property type="match status" value="2"/>
</dbReference>
<dbReference type="PROSITE" id="PS51855">
    <property type="entry name" value="MGS"/>
    <property type="match status" value="1"/>
</dbReference>
<feature type="binding site" evidence="19">
    <location>
        <position position="242"/>
    </location>
    <ligand>
        <name>ATP</name>
        <dbReference type="ChEBI" id="CHEBI:30616"/>
        <label>1</label>
    </ligand>
</feature>
<dbReference type="SUPFAM" id="SSF52440">
    <property type="entry name" value="PreATP-grasp domain"/>
    <property type="match status" value="2"/>
</dbReference>
<feature type="binding site" evidence="19">
    <location>
        <position position="299"/>
    </location>
    <ligand>
        <name>Mn(2+)</name>
        <dbReference type="ChEBI" id="CHEBI:29035"/>
        <label>1</label>
    </ligand>
</feature>
<evidence type="ECO:0000259" key="21">
    <source>
        <dbReference type="PROSITE" id="PS51855"/>
    </source>
</evidence>
<feature type="binding site" evidence="19">
    <location>
        <position position="169"/>
    </location>
    <ligand>
        <name>ATP</name>
        <dbReference type="ChEBI" id="CHEBI:30616"/>
        <label>1</label>
    </ligand>
</feature>
<comment type="catalytic activity">
    <reaction evidence="15 19">
        <text>hydrogencarbonate + NH4(+) + 2 ATP = carbamoyl phosphate + 2 ADP + phosphate + 2 H(+)</text>
        <dbReference type="Rhea" id="RHEA:18029"/>
        <dbReference type="ChEBI" id="CHEBI:15378"/>
        <dbReference type="ChEBI" id="CHEBI:17544"/>
        <dbReference type="ChEBI" id="CHEBI:28938"/>
        <dbReference type="ChEBI" id="CHEBI:30616"/>
        <dbReference type="ChEBI" id="CHEBI:43474"/>
        <dbReference type="ChEBI" id="CHEBI:58228"/>
        <dbReference type="ChEBI" id="CHEBI:456216"/>
        <dbReference type="EC" id="6.3.4.16"/>
    </reaction>
</comment>
<dbReference type="FunFam" id="3.30.470.20:FF:000013">
    <property type="entry name" value="Carbamoyl-phosphate synthase large chain"/>
    <property type="match status" value="1"/>
</dbReference>
<evidence type="ECO:0000313" key="23">
    <source>
        <dbReference type="Proteomes" id="UP000199517"/>
    </source>
</evidence>
<evidence type="ECO:0000259" key="20">
    <source>
        <dbReference type="PROSITE" id="PS50975"/>
    </source>
</evidence>
<dbReference type="PANTHER" id="PTHR11405">
    <property type="entry name" value="CARBAMOYLTRANSFERASE FAMILY MEMBER"/>
    <property type="match status" value="1"/>
</dbReference>
<comment type="subunit">
    <text evidence="18 19">Composed of two chains; the small (or glutamine) chain promotes the hydrolysis of glutamine to ammonia, which is used by the large (or ammonia) chain to synthesize carbamoyl phosphate. Tetramer of heterodimers (alpha,beta)4.</text>
</comment>
<comment type="pathway">
    <text evidence="3 19">Amino-acid biosynthesis; L-arginine biosynthesis; carbamoyl phosphate from bicarbonate: step 1/1.</text>
</comment>
<feature type="binding site" evidence="19">
    <location>
        <position position="762"/>
    </location>
    <ligand>
        <name>ATP</name>
        <dbReference type="ChEBI" id="CHEBI:30616"/>
        <label>2</label>
    </ligand>
</feature>
<feature type="binding site" evidence="19">
    <location>
        <position position="831"/>
    </location>
    <ligand>
        <name>Mg(2+)</name>
        <dbReference type="ChEBI" id="CHEBI:18420"/>
        <label>3</label>
    </ligand>
</feature>
<dbReference type="UniPathway" id="UPA00070">
    <property type="reaction ID" value="UER00115"/>
</dbReference>
<evidence type="ECO:0000256" key="16">
    <source>
        <dbReference type="ARBA" id="ARBA00048816"/>
    </source>
</evidence>
<feature type="binding site" evidence="19">
    <location>
        <position position="757"/>
    </location>
    <ligand>
        <name>ATP</name>
        <dbReference type="ChEBI" id="CHEBI:30616"/>
        <label>2</label>
    </ligand>
</feature>
<feature type="binding site" evidence="19">
    <location>
        <position position="831"/>
    </location>
    <ligand>
        <name>Mn(2+)</name>
        <dbReference type="ChEBI" id="CHEBI:29035"/>
        <label>3</label>
    </ligand>
</feature>
<dbReference type="Gene3D" id="3.30.470.20">
    <property type="entry name" value="ATP-grasp fold, B domain"/>
    <property type="match status" value="2"/>
</dbReference>
<dbReference type="InterPro" id="IPR058047">
    <property type="entry name" value="CPSase_preATP-grasp"/>
</dbReference>
<dbReference type="Gene3D" id="1.10.1030.10">
    <property type="entry name" value="Carbamoyl-phosphate synthetase, large subunit oligomerisation domain"/>
    <property type="match status" value="1"/>
</dbReference>
<comment type="catalytic activity">
    <reaction evidence="16 19">
        <text>hydrogencarbonate + L-glutamine + 2 ATP + H2O = carbamoyl phosphate + L-glutamate + 2 ADP + phosphate + 2 H(+)</text>
        <dbReference type="Rhea" id="RHEA:18633"/>
        <dbReference type="ChEBI" id="CHEBI:15377"/>
        <dbReference type="ChEBI" id="CHEBI:15378"/>
        <dbReference type="ChEBI" id="CHEBI:17544"/>
        <dbReference type="ChEBI" id="CHEBI:29985"/>
        <dbReference type="ChEBI" id="CHEBI:30616"/>
        <dbReference type="ChEBI" id="CHEBI:43474"/>
        <dbReference type="ChEBI" id="CHEBI:58228"/>
        <dbReference type="ChEBI" id="CHEBI:58359"/>
        <dbReference type="ChEBI" id="CHEBI:456216"/>
        <dbReference type="EC" id="6.3.5.5"/>
    </reaction>
</comment>
<comment type="pathway">
    <text evidence="2 19">Pyrimidine metabolism; UMP biosynthesis via de novo pathway; (S)-dihydroorotate from bicarbonate: step 1/3.</text>
</comment>
<evidence type="ECO:0000256" key="13">
    <source>
        <dbReference type="ARBA" id="ARBA00022975"/>
    </source>
</evidence>
<evidence type="ECO:0000256" key="1">
    <source>
        <dbReference type="ARBA" id="ARBA00001936"/>
    </source>
</evidence>
<dbReference type="GO" id="GO:0004087">
    <property type="term" value="F:carbamoyl-phosphate synthase (ammonia) activity"/>
    <property type="evidence" value="ECO:0007669"/>
    <property type="project" value="UniProtKB-EC"/>
</dbReference>
<dbReference type="FunFam" id="3.40.50.20:FF:000003">
    <property type="entry name" value="Carbamoyl-phosphate synthase large chain"/>
    <property type="match status" value="1"/>
</dbReference>
<evidence type="ECO:0000256" key="4">
    <source>
        <dbReference type="ARBA" id="ARBA00009799"/>
    </source>
</evidence>
<dbReference type="PROSITE" id="PS50975">
    <property type="entry name" value="ATP_GRASP"/>
    <property type="match status" value="2"/>
</dbReference>
<feature type="binding site" evidence="19">
    <location>
        <position position="299"/>
    </location>
    <ligand>
        <name>Mg(2+)</name>
        <dbReference type="ChEBI" id="CHEBI:18420"/>
        <label>2</label>
    </ligand>
</feature>
<feature type="region of interest" description="Allosteric domain" evidence="19">
    <location>
        <begin position="947"/>
        <end position="1086"/>
    </location>
</feature>
<dbReference type="Gene3D" id="3.40.50.1380">
    <property type="entry name" value="Methylglyoxal synthase-like domain"/>
    <property type="match status" value="1"/>
</dbReference>
<dbReference type="EC" id="6.3.5.5" evidence="19"/>
<evidence type="ECO:0000256" key="14">
    <source>
        <dbReference type="ARBA" id="ARBA00023211"/>
    </source>
</evidence>
<evidence type="ECO:0000256" key="12">
    <source>
        <dbReference type="ARBA" id="ARBA00022842"/>
    </source>
</evidence>
<feature type="binding site" evidence="19">
    <location>
        <position position="241"/>
    </location>
    <ligand>
        <name>ATP</name>
        <dbReference type="ChEBI" id="CHEBI:30616"/>
        <label>1</label>
    </ligand>
</feature>
<feature type="binding site" evidence="19">
    <location>
        <position position="299"/>
    </location>
    <ligand>
        <name>ATP</name>
        <dbReference type="ChEBI" id="CHEBI:30616"/>
        <label>1</label>
    </ligand>
</feature>
<feature type="binding site" evidence="19">
    <location>
        <position position="176"/>
    </location>
    <ligand>
        <name>ATP</name>
        <dbReference type="ChEBI" id="CHEBI:30616"/>
        <label>1</label>
    </ligand>
</feature>
<evidence type="ECO:0000256" key="10">
    <source>
        <dbReference type="ARBA" id="ARBA00022741"/>
    </source>
</evidence>
<dbReference type="CDD" id="cd01424">
    <property type="entry name" value="MGS_CPS_II"/>
    <property type="match status" value="1"/>
</dbReference>
<proteinExistence type="inferred from homology"/>
<feature type="binding site" evidence="19">
    <location>
        <position position="210"/>
    </location>
    <ligand>
        <name>ATP</name>
        <dbReference type="ChEBI" id="CHEBI:30616"/>
        <label>1</label>
    </ligand>
</feature>
<evidence type="ECO:0000256" key="5">
    <source>
        <dbReference type="ARBA" id="ARBA00022571"/>
    </source>
</evidence>
<feature type="binding site" evidence="19">
    <location>
        <position position="789"/>
    </location>
    <ligand>
        <name>ATP</name>
        <dbReference type="ChEBI" id="CHEBI:30616"/>
        <label>2</label>
    </ligand>
</feature>
<feature type="binding site" evidence="19">
    <location>
        <position position="243"/>
    </location>
    <ligand>
        <name>ATP</name>
        <dbReference type="ChEBI" id="CHEBI:30616"/>
        <label>1</label>
    </ligand>
</feature>
<keyword evidence="9 19" id="KW-0677">Repeat</keyword>
<dbReference type="InterPro" id="IPR005483">
    <property type="entry name" value="CPSase_dom"/>
</dbReference>
<dbReference type="GO" id="GO:0004088">
    <property type="term" value="F:carbamoyl-phosphate synthase (glutamine-hydrolyzing) activity"/>
    <property type="evidence" value="ECO:0007669"/>
    <property type="project" value="UniProtKB-UniRule"/>
</dbReference>
<feature type="binding site" evidence="19">
    <location>
        <position position="851"/>
    </location>
    <ligand>
        <name>Mn(2+)</name>
        <dbReference type="ChEBI" id="CHEBI:29035"/>
        <label>3</label>
    </ligand>
</feature>
<feature type="binding site" evidence="19">
    <location>
        <position position="716"/>
    </location>
    <ligand>
        <name>ATP</name>
        <dbReference type="ChEBI" id="CHEBI:30616"/>
        <label>2</label>
    </ligand>
</feature>
<dbReference type="PROSITE" id="PS51257">
    <property type="entry name" value="PROKAR_LIPOPROTEIN"/>
    <property type="match status" value="1"/>
</dbReference>
<evidence type="ECO:0000256" key="11">
    <source>
        <dbReference type="ARBA" id="ARBA00022840"/>
    </source>
</evidence>
<feature type="binding site" evidence="19">
    <location>
        <position position="853"/>
    </location>
    <ligand>
        <name>Mg(2+)</name>
        <dbReference type="ChEBI" id="CHEBI:18420"/>
        <label>4</label>
    </ligand>
</feature>
<evidence type="ECO:0000256" key="19">
    <source>
        <dbReference type="HAMAP-Rule" id="MF_01210"/>
    </source>
</evidence>
<keyword evidence="23" id="KW-1185">Reference proteome</keyword>
<evidence type="ECO:0000256" key="15">
    <source>
        <dbReference type="ARBA" id="ARBA00047359"/>
    </source>
</evidence>
<dbReference type="EMBL" id="FOMQ01000003">
    <property type="protein sequence ID" value="SFD53870.1"/>
    <property type="molecule type" value="Genomic_DNA"/>
</dbReference>
<dbReference type="GO" id="GO:0006526">
    <property type="term" value="P:L-arginine biosynthetic process"/>
    <property type="evidence" value="ECO:0007669"/>
    <property type="project" value="UniProtKB-UniRule"/>
</dbReference>
<dbReference type="PROSITE" id="PS00867">
    <property type="entry name" value="CPSASE_2"/>
    <property type="match status" value="2"/>
</dbReference>
<keyword evidence="10 19" id="KW-0547">Nucleotide-binding</keyword>
<accession>A0A1I1TEF3</accession>
<dbReference type="SMART" id="SM00851">
    <property type="entry name" value="MGS"/>
    <property type="match status" value="1"/>
</dbReference>
<comment type="domain">
    <text evidence="19">The large subunit is composed of 2 ATP-grasp domains that are involved in binding the 2 ATP molecules needed for carbamoyl phosphate synthesis. The N-terminal ATP-grasp domain (referred to as the carboxyphosphate synthetic component) catalyzes the ATP-dependent phosphorylation of hydrogencarbonate to carboxyphosphate and the subsequent nucleophilic attack by ammonia to form a carbamate intermediate. The C-terminal ATP-grasp domain (referred to as the carbamoyl phosphate synthetic component) then catalyzes the phosphorylation of carbamate with the second ATP to form the end product carbamoyl phosphate. The reactive and unstable enzyme intermediates are sequentially channeled from one active site to the next through the interior of the protein over a distance of at least 96 A.</text>
</comment>
<comment type="function">
    <text evidence="17 19">Large subunit of the glutamine-dependent carbamoyl phosphate synthetase (CPSase). CPSase catalyzes the formation of carbamoyl phosphate from the ammonia moiety of glutamine, carbonate, and phosphate donated by ATP, constituting the first step of 2 biosynthetic pathways, one leading to arginine and/or urea and the other to pyrimidine nucleotides. The large subunit (synthetase) binds the substrates ammonia (free or transferred from glutamine from the small subunit), hydrogencarbonate and ATP and carries out an ATP-coupled ligase reaction, activating hydrogencarbonate by forming carboxy phosphate which reacts with ammonia to form carbamoyl phosphate.</text>
</comment>
<keyword evidence="5 19" id="KW-0055">Arginine biosynthesis</keyword>
<feature type="domain" description="ATP-grasp" evidence="20">
    <location>
        <begin position="133"/>
        <end position="328"/>
    </location>
</feature>
<comment type="similarity">
    <text evidence="4 19">Belongs to the CarB family.</text>
</comment>
<dbReference type="AlphaFoldDB" id="A0A1I1TEF3"/>
<dbReference type="FunFam" id="3.40.50.20:FF:000001">
    <property type="entry name" value="Carbamoyl-phosphate synthase large chain"/>
    <property type="match status" value="1"/>
</dbReference>
<evidence type="ECO:0000256" key="6">
    <source>
        <dbReference type="ARBA" id="ARBA00022598"/>
    </source>
</evidence>
<evidence type="ECO:0000313" key="22">
    <source>
        <dbReference type="EMBL" id="SFD53870.1"/>
    </source>
</evidence>
<dbReference type="UniPathway" id="UPA00068">
    <property type="reaction ID" value="UER00171"/>
</dbReference>
<feature type="binding site" evidence="19">
    <location>
        <position position="301"/>
    </location>
    <ligand>
        <name>Mn(2+)</name>
        <dbReference type="ChEBI" id="CHEBI:29035"/>
        <label>2</label>
    </ligand>
</feature>
<dbReference type="NCBIfam" id="NF003671">
    <property type="entry name" value="PRK05294.1"/>
    <property type="match status" value="1"/>
</dbReference>
<keyword evidence="11 19" id="KW-0067">ATP-binding</keyword>
<keyword evidence="12" id="KW-0460">Magnesium</keyword>
<dbReference type="Pfam" id="PF02786">
    <property type="entry name" value="CPSase_L_D2"/>
    <property type="match status" value="2"/>
</dbReference>
<feature type="binding site" evidence="19">
    <location>
        <position position="299"/>
    </location>
    <ligand>
        <name>Mg(2+)</name>
        <dbReference type="ChEBI" id="CHEBI:18420"/>
        <label>1</label>
    </ligand>
</feature>
<feature type="domain" description="MGS-like" evidence="21">
    <location>
        <begin position="947"/>
        <end position="1086"/>
    </location>
</feature>
<protein>
    <recommendedName>
        <fullName evidence="19">Carbamoyl phosphate synthase large chain</fullName>
        <ecNumber evidence="19">6.3.4.16</ecNumber>
        <ecNumber evidence="19">6.3.5.5</ecNumber>
    </recommendedName>
    <alternativeName>
        <fullName evidence="19">Carbamoyl phosphate synthetase ammonia chain</fullName>
    </alternativeName>
</protein>
<feature type="binding site" evidence="19">
    <location>
        <position position="175"/>
    </location>
    <ligand>
        <name>ATP</name>
        <dbReference type="ChEBI" id="CHEBI:30616"/>
        <label>1</label>
    </ligand>
</feature>
<dbReference type="Gene3D" id="3.40.50.20">
    <property type="match status" value="2"/>
</dbReference>
<dbReference type="Proteomes" id="UP000199517">
    <property type="component" value="Unassembled WGS sequence"/>
</dbReference>
<dbReference type="PRINTS" id="PR00098">
    <property type="entry name" value="CPSASE"/>
</dbReference>
<feature type="binding site" evidence="19">
    <location>
        <position position="215"/>
    </location>
    <ligand>
        <name>ATP</name>
        <dbReference type="ChEBI" id="CHEBI:30616"/>
        <label>1</label>
    </ligand>
</feature>
<evidence type="ECO:0000256" key="2">
    <source>
        <dbReference type="ARBA" id="ARBA00004812"/>
    </source>
</evidence>
<feature type="binding site" evidence="19">
    <location>
        <position position="851"/>
    </location>
    <ligand>
        <name>Mg(2+)</name>
        <dbReference type="ChEBI" id="CHEBI:18420"/>
        <label>3</label>
    </ligand>
</feature>
<dbReference type="InterPro" id="IPR005480">
    <property type="entry name" value="CPSase_lsu_oligo"/>
</dbReference>
<keyword evidence="8" id="KW-0479">Metal-binding</keyword>
<dbReference type="OrthoDB" id="9804197at2"/>
<dbReference type="InterPro" id="IPR036914">
    <property type="entry name" value="MGS-like_dom_sf"/>
</dbReference>
<dbReference type="InterPro" id="IPR011607">
    <property type="entry name" value="MGS-like_dom"/>
</dbReference>
<dbReference type="NCBIfam" id="TIGR01369">
    <property type="entry name" value="CPSaseII_lrg"/>
    <property type="match status" value="1"/>
</dbReference>
<dbReference type="SMART" id="SM01096">
    <property type="entry name" value="CPSase_L_D3"/>
    <property type="match status" value="1"/>
</dbReference>
<dbReference type="PROSITE" id="PS00866">
    <property type="entry name" value="CPSASE_1"/>
    <property type="match status" value="1"/>
</dbReference>
<dbReference type="InterPro" id="IPR016185">
    <property type="entry name" value="PreATP-grasp_dom_sf"/>
</dbReference>